<dbReference type="AlphaFoldDB" id="A0A834Y0C7"/>
<dbReference type="InterPro" id="IPR007305">
    <property type="entry name" value="Vesicle_transpt_Got1/SFT2"/>
</dbReference>
<keyword evidence="5 9" id="KW-0653">Protein transport</keyword>
<evidence type="ECO:0000256" key="3">
    <source>
        <dbReference type="ARBA" id="ARBA00022448"/>
    </source>
</evidence>
<feature type="transmembrane region" description="Helical" evidence="9">
    <location>
        <begin position="136"/>
        <end position="154"/>
    </location>
</feature>
<evidence type="ECO:0000256" key="5">
    <source>
        <dbReference type="ARBA" id="ARBA00022927"/>
    </source>
</evidence>
<feature type="transmembrane region" description="Helical" evidence="9">
    <location>
        <begin position="73"/>
        <end position="96"/>
    </location>
</feature>
<evidence type="ECO:0000256" key="9">
    <source>
        <dbReference type="RuleBase" id="RU363111"/>
    </source>
</evidence>
<keyword evidence="4 9" id="KW-0812">Transmembrane</keyword>
<dbReference type="OrthoDB" id="660759at2759"/>
<comment type="caution">
    <text evidence="10">The sequence shown here is derived from an EMBL/GenBank/DDBJ whole genome shotgun (WGS) entry which is preliminary data.</text>
</comment>
<dbReference type="PANTHER" id="PTHR23137:SF36">
    <property type="entry name" value="VESICLE TRANSPORT PROTEIN SFT2C"/>
    <property type="match status" value="1"/>
</dbReference>
<keyword evidence="6 9" id="KW-1133">Transmembrane helix</keyword>
<keyword evidence="3 9" id="KW-0813">Transport</keyword>
<evidence type="ECO:0000256" key="6">
    <source>
        <dbReference type="ARBA" id="ARBA00022989"/>
    </source>
</evidence>
<evidence type="ECO:0000313" key="10">
    <source>
        <dbReference type="EMBL" id="KAF7996975.1"/>
    </source>
</evidence>
<protein>
    <recommendedName>
        <fullName evidence="9">Vesicle transport protein</fullName>
    </recommendedName>
</protein>
<gene>
    <name evidence="10" type="ORF">HCN44_005252</name>
</gene>
<evidence type="ECO:0000256" key="2">
    <source>
        <dbReference type="ARBA" id="ARBA00004141"/>
    </source>
</evidence>
<keyword evidence="7 9" id="KW-0472">Membrane</keyword>
<sequence>MADLNKELNEYLLSNKNEKQYKLSIPSVSLPKPSFKKWLGNSNDEEVIENSGCFEKIEKKCCPSLTRFQRLTGFVICLFMGVLCFSLSAVYIPILLLKARKFALLYSLGSLFFFMSFCFLWGFVSYMKSLLTPEKRIFTVSYLTTLVGTLYCALHLQSTPLTVLCAVLQIVALLSFLISHIPGGTTGLMFFTRMFRSTVSQTLPI</sequence>
<name>A0A834Y0C7_APHGI</name>
<dbReference type="Proteomes" id="UP000639338">
    <property type="component" value="Unassembled WGS sequence"/>
</dbReference>
<keyword evidence="11" id="KW-1185">Reference proteome</keyword>
<accession>A0A834Y0C7</accession>
<evidence type="ECO:0000256" key="4">
    <source>
        <dbReference type="ARBA" id="ARBA00022692"/>
    </source>
</evidence>
<evidence type="ECO:0000256" key="8">
    <source>
        <dbReference type="ARBA" id="ARBA00025800"/>
    </source>
</evidence>
<dbReference type="GO" id="GO:0015031">
    <property type="term" value="P:protein transport"/>
    <property type="evidence" value="ECO:0007669"/>
    <property type="project" value="UniProtKB-KW"/>
</dbReference>
<evidence type="ECO:0000313" key="11">
    <source>
        <dbReference type="Proteomes" id="UP000639338"/>
    </source>
</evidence>
<feature type="transmembrane region" description="Helical" evidence="9">
    <location>
        <begin position="103"/>
        <end position="124"/>
    </location>
</feature>
<comment type="similarity">
    <text evidence="8 9">Belongs to the SFT2 family.</text>
</comment>
<comment type="subcellular location">
    <subcellularLocation>
        <location evidence="2 9">Membrane</location>
        <topology evidence="2 9">Multi-pass membrane protein</topology>
    </subcellularLocation>
</comment>
<organism evidence="10 11">
    <name type="scientific">Aphidius gifuensis</name>
    <name type="common">Parasitoid wasp</name>
    <dbReference type="NCBI Taxonomy" id="684658"/>
    <lineage>
        <taxon>Eukaryota</taxon>
        <taxon>Metazoa</taxon>
        <taxon>Ecdysozoa</taxon>
        <taxon>Arthropoda</taxon>
        <taxon>Hexapoda</taxon>
        <taxon>Insecta</taxon>
        <taxon>Pterygota</taxon>
        <taxon>Neoptera</taxon>
        <taxon>Endopterygota</taxon>
        <taxon>Hymenoptera</taxon>
        <taxon>Apocrita</taxon>
        <taxon>Ichneumonoidea</taxon>
        <taxon>Braconidae</taxon>
        <taxon>Aphidiinae</taxon>
        <taxon>Aphidius</taxon>
    </lineage>
</organism>
<proteinExistence type="inferred from homology"/>
<dbReference type="Pfam" id="PF04178">
    <property type="entry name" value="Got1"/>
    <property type="match status" value="1"/>
</dbReference>
<dbReference type="GO" id="GO:0005737">
    <property type="term" value="C:cytoplasm"/>
    <property type="evidence" value="ECO:0007669"/>
    <property type="project" value="UniProtKB-ARBA"/>
</dbReference>
<evidence type="ECO:0000256" key="7">
    <source>
        <dbReference type="ARBA" id="ARBA00023136"/>
    </source>
</evidence>
<feature type="transmembrane region" description="Helical" evidence="9">
    <location>
        <begin position="161"/>
        <end position="181"/>
    </location>
</feature>
<dbReference type="GO" id="GO:0016020">
    <property type="term" value="C:membrane"/>
    <property type="evidence" value="ECO:0007669"/>
    <property type="project" value="UniProtKB-SubCell"/>
</dbReference>
<dbReference type="GO" id="GO:0012505">
    <property type="term" value="C:endomembrane system"/>
    <property type="evidence" value="ECO:0007669"/>
    <property type="project" value="UniProtKB-ARBA"/>
</dbReference>
<reference evidence="10 11" key="1">
    <citation type="submission" date="2020-08" db="EMBL/GenBank/DDBJ databases">
        <title>Aphidius gifuensis genome sequencing and assembly.</title>
        <authorList>
            <person name="Du Z."/>
        </authorList>
    </citation>
    <scope>NUCLEOTIDE SEQUENCE [LARGE SCALE GENOMIC DNA]</scope>
    <source>
        <strain evidence="10">YNYX2018</strain>
        <tissue evidence="10">Adults</tissue>
    </source>
</reference>
<comment type="function">
    <text evidence="1 9">May be involved in fusion of retrograde transport vesicles derived from an endocytic compartment with the Golgi complex.</text>
</comment>
<dbReference type="GO" id="GO:0016192">
    <property type="term" value="P:vesicle-mediated transport"/>
    <property type="evidence" value="ECO:0007669"/>
    <property type="project" value="InterPro"/>
</dbReference>
<dbReference type="PANTHER" id="PTHR23137">
    <property type="entry name" value="VESICLE TRANSPORT PROTEIN-RELATED"/>
    <property type="match status" value="1"/>
</dbReference>
<evidence type="ECO:0000256" key="1">
    <source>
        <dbReference type="ARBA" id="ARBA00003566"/>
    </source>
</evidence>
<dbReference type="EMBL" id="JACMRX010000001">
    <property type="protein sequence ID" value="KAF7996975.1"/>
    <property type="molecule type" value="Genomic_DNA"/>
</dbReference>
<dbReference type="InterPro" id="IPR011691">
    <property type="entry name" value="Vesicle_transpt_SFT2"/>
</dbReference>